<evidence type="ECO:0000256" key="1">
    <source>
        <dbReference type="SAM" id="Phobius"/>
    </source>
</evidence>
<dbReference type="EMBL" id="JASCZI010030264">
    <property type="protein sequence ID" value="MED6120179.1"/>
    <property type="molecule type" value="Genomic_DNA"/>
</dbReference>
<keyword evidence="3" id="KW-1185">Reference proteome</keyword>
<proteinExistence type="predicted"/>
<evidence type="ECO:0000313" key="2">
    <source>
        <dbReference type="EMBL" id="MED6120179.1"/>
    </source>
</evidence>
<sequence>MDHHQFHQHLIKNDEQHQYPFDNDSSMMSLKRGYAFFAEWILLILTCSFALFFFPLTPSFTLHSITSSSSSSSAIINNHHDLMTTANLTMGIQIEDSNPVGSAIRYDSLTLSLFHHQHMLSSFNLLQQQPSSSSSSSIINAMFHNVSFKIDEWENNNNGQSSTPFSFSSSNCGFVYLDIWFNARVRYFQPLLPSIRDKLEGNCGELKLQICSYSRGGNKNTNDDDGVRVQPVLGSCDVNSELVYRVRILLSVFLILLLVAAVAVPFLIQQFFCSNSDT</sequence>
<feature type="transmembrane region" description="Helical" evidence="1">
    <location>
        <begin position="34"/>
        <end position="54"/>
    </location>
</feature>
<feature type="transmembrane region" description="Helical" evidence="1">
    <location>
        <begin position="248"/>
        <end position="268"/>
    </location>
</feature>
<evidence type="ECO:0000313" key="3">
    <source>
        <dbReference type="Proteomes" id="UP001341840"/>
    </source>
</evidence>
<organism evidence="2 3">
    <name type="scientific">Stylosanthes scabra</name>
    <dbReference type="NCBI Taxonomy" id="79078"/>
    <lineage>
        <taxon>Eukaryota</taxon>
        <taxon>Viridiplantae</taxon>
        <taxon>Streptophyta</taxon>
        <taxon>Embryophyta</taxon>
        <taxon>Tracheophyta</taxon>
        <taxon>Spermatophyta</taxon>
        <taxon>Magnoliopsida</taxon>
        <taxon>eudicotyledons</taxon>
        <taxon>Gunneridae</taxon>
        <taxon>Pentapetalae</taxon>
        <taxon>rosids</taxon>
        <taxon>fabids</taxon>
        <taxon>Fabales</taxon>
        <taxon>Fabaceae</taxon>
        <taxon>Papilionoideae</taxon>
        <taxon>50 kb inversion clade</taxon>
        <taxon>dalbergioids sensu lato</taxon>
        <taxon>Dalbergieae</taxon>
        <taxon>Pterocarpus clade</taxon>
        <taxon>Stylosanthes</taxon>
    </lineage>
</organism>
<keyword evidence="1" id="KW-0472">Membrane</keyword>
<gene>
    <name evidence="2" type="ORF">PIB30_018578</name>
</gene>
<dbReference type="Proteomes" id="UP001341840">
    <property type="component" value="Unassembled WGS sequence"/>
</dbReference>
<keyword evidence="1" id="KW-0812">Transmembrane</keyword>
<protein>
    <submittedName>
        <fullName evidence="2">Uncharacterized protein</fullName>
    </submittedName>
</protein>
<comment type="caution">
    <text evidence="2">The sequence shown here is derived from an EMBL/GenBank/DDBJ whole genome shotgun (WGS) entry which is preliminary data.</text>
</comment>
<name>A0ABU6R8H6_9FABA</name>
<keyword evidence="1" id="KW-1133">Transmembrane helix</keyword>
<reference evidence="2 3" key="1">
    <citation type="journal article" date="2023" name="Plants (Basel)">
        <title>Bridging the Gap: Combining Genomics and Transcriptomics Approaches to Understand Stylosanthes scabra, an Orphan Legume from the Brazilian Caatinga.</title>
        <authorList>
            <person name="Ferreira-Neto J.R.C."/>
            <person name="da Silva M.D."/>
            <person name="Binneck E."/>
            <person name="de Melo N.F."/>
            <person name="da Silva R.H."/>
            <person name="de Melo A.L.T.M."/>
            <person name="Pandolfi V."/>
            <person name="Bustamante F.O."/>
            <person name="Brasileiro-Vidal A.C."/>
            <person name="Benko-Iseppon A.M."/>
        </authorList>
    </citation>
    <scope>NUCLEOTIDE SEQUENCE [LARGE SCALE GENOMIC DNA]</scope>
    <source>
        <tissue evidence="2">Leaves</tissue>
    </source>
</reference>
<accession>A0ABU6R8H6</accession>